<dbReference type="GeneID" id="23799485"/>
<dbReference type="SFLD" id="SFLDG00179">
    <property type="entry name" value="mandelate_racemase"/>
    <property type="match status" value="1"/>
</dbReference>
<dbReference type="STRING" id="1033806.HTIA_1958"/>
<dbReference type="SMART" id="SM00922">
    <property type="entry name" value="MR_MLE"/>
    <property type="match status" value="1"/>
</dbReference>
<evidence type="ECO:0000313" key="4">
    <source>
        <dbReference type="EMBL" id="ERJ06147.1"/>
    </source>
</evidence>
<dbReference type="PANTHER" id="PTHR48080:SF2">
    <property type="entry name" value="D-GALACTONATE DEHYDRATASE"/>
    <property type="match status" value="1"/>
</dbReference>
<dbReference type="Gene3D" id="3.30.390.10">
    <property type="entry name" value="Enolase-like, N-terminal domain"/>
    <property type="match status" value="1"/>
</dbReference>
<dbReference type="PATRIC" id="fig|1033806.12.peg.1943"/>
<dbReference type="AlphaFoldDB" id="F7PKU2"/>
<dbReference type="Pfam" id="PF13378">
    <property type="entry name" value="MR_MLE_C"/>
    <property type="match status" value="1"/>
</dbReference>
<dbReference type="KEGG" id="hti:HTIA_1958"/>
<evidence type="ECO:0000313" key="5">
    <source>
        <dbReference type="Proteomes" id="UP000003861"/>
    </source>
</evidence>
<dbReference type="InterPro" id="IPR034624">
    <property type="entry name" value="Xylonate_dehydratase_2"/>
</dbReference>
<dbReference type="Proteomes" id="UP000003861">
    <property type="component" value="Unassembled WGS sequence"/>
</dbReference>
<dbReference type="CDD" id="cd03316">
    <property type="entry name" value="MR_like"/>
    <property type="match status" value="1"/>
</dbReference>
<reference evidence="3 6" key="3">
    <citation type="journal article" date="2014" name="Environ. Microbiol.">
        <title>Halorhabdus tiamatea: proteogenomics and glycosidase activity measurements identify the first cultivated euryarchaeon from a deep-sea anoxic brine lake as potential polysaccharide degrader.</title>
        <authorList>
            <person name="Werner J."/>
            <person name="Ferrer M."/>
            <person name="Michel G."/>
            <person name="Mann A.J."/>
            <person name="Huang S."/>
            <person name="Juarez S."/>
            <person name="Ciordia S."/>
            <person name="Albar J.P."/>
            <person name="Alcaide M."/>
            <person name="La Cono V."/>
            <person name="Yakimov M.M."/>
            <person name="Antunes A."/>
            <person name="Taborda M."/>
            <person name="Da Costa M.S."/>
            <person name="Amann R.I."/>
            <person name="Gloeckner F.O."/>
            <person name="Golyshina O.V."/>
            <person name="Golyshin P.N."/>
            <person name="Teeling H."/>
        </authorList>
    </citation>
    <scope>NUCLEOTIDE SEQUENCE [LARGE SCALE GENOMIC DNA]</scope>
    <source>
        <strain evidence="6">SARL4B</strain>
        <strain evidence="3">Type strain: SARL4B</strain>
    </source>
</reference>
<dbReference type="Gene3D" id="3.20.20.120">
    <property type="entry name" value="Enolase-like C-terminal domain"/>
    <property type="match status" value="1"/>
</dbReference>
<dbReference type="SFLD" id="SFLDF00564">
    <property type="entry name" value="xylonate_dehydratase_2"/>
    <property type="match status" value="1"/>
</dbReference>
<dbReference type="GO" id="GO:0050401">
    <property type="term" value="F:xylonate dehydratase activity"/>
    <property type="evidence" value="ECO:0007669"/>
    <property type="project" value="InterPro"/>
</dbReference>
<dbReference type="PANTHER" id="PTHR48080">
    <property type="entry name" value="D-GALACTONATE DEHYDRATASE-RELATED"/>
    <property type="match status" value="1"/>
</dbReference>
<dbReference type="Pfam" id="PF02746">
    <property type="entry name" value="MR_MLE_N"/>
    <property type="match status" value="1"/>
</dbReference>
<dbReference type="EC" id="4.2.1.39" evidence="3"/>
<feature type="domain" description="Mandelate racemase/muconate lactonizing enzyme C-terminal" evidence="2">
    <location>
        <begin position="164"/>
        <end position="277"/>
    </location>
</feature>
<evidence type="ECO:0000313" key="6">
    <source>
        <dbReference type="Proteomes" id="UP000015381"/>
    </source>
</evidence>
<dbReference type="SFLD" id="SFLDS00001">
    <property type="entry name" value="Enolase"/>
    <property type="match status" value="1"/>
</dbReference>
<keyword evidence="6" id="KW-1185">Reference proteome</keyword>
<dbReference type="GO" id="GO:0009063">
    <property type="term" value="P:amino acid catabolic process"/>
    <property type="evidence" value="ECO:0007669"/>
    <property type="project" value="InterPro"/>
</dbReference>
<reference evidence="4 5" key="1">
    <citation type="journal article" date="2011" name="J. Bacteriol.">
        <title>Genome sequence of Halorhabdus tiamatea, the first archaeon isolated from a deep-sea anoxic brine lake.</title>
        <authorList>
            <person name="Antunes A."/>
            <person name="Alam I."/>
            <person name="Bajic V.B."/>
            <person name="Stingl U."/>
        </authorList>
    </citation>
    <scope>NUCLEOTIDE SEQUENCE [LARGE SCALE GENOMIC DNA]</scope>
    <source>
        <strain evidence="4 5">SARL4B</strain>
    </source>
</reference>
<dbReference type="Proteomes" id="UP000015381">
    <property type="component" value="Chromosome I"/>
</dbReference>
<dbReference type="InterPro" id="IPR029065">
    <property type="entry name" value="Enolase_C-like"/>
</dbReference>
<evidence type="ECO:0000256" key="1">
    <source>
        <dbReference type="ARBA" id="ARBA00023239"/>
    </source>
</evidence>
<dbReference type="HOGENOM" id="CLU_030273_3_2_2"/>
<dbReference type="InterPro" id="IPR029017">
    <property type="entry name" value="Enolase-like_N"/>
</dbReference>
<dbReference type="EMBL" id="HF571520">
    <property type="protein sequence ID" value="CCQ34075.1"/>
    <property type="molecule type" value="Genomic_DNA"/>
</dbReference>
<dbReference type="InterPro" id="IPR013342">
    <property type="entry name" value="Mandelate_racemase_C"/>
</dbReference>
<dbReference type="InterPro" id="IPR034593">
    <property type="entry name" value="DgoD-like"/>
</dbReference>
<dbReference type="InterPro" id="IPR036849">
    <property type="entry name" value="Enolase-like_C_sf"/>
</dbReference>
<dbReference type="PROSITE" id="PS00909">
    <property type="entry name" value="MR_MLE_2"/>
    <property type="match status" value="1"/>
</dbReference>
<dbReference type="InterPro" id="IPR018110">
    <property type="entry name" value="Mandel_Rmase/mucon_lact_enz_CS"/>
</dbReference>
<dbReference type="eggNOG" id="arCOG01168">
    <property type="taxonomic scope" value="Archaea"/>
</dbReference>
<organism evidence="3 6">
    <name type="scientific">Halorhabdus tiamatea SARL4B</name>
    <dbReference type="NCBI Taxonomy" id="1033806"/>
    <lineage>
        <taxon>Archaea</taxon>
        <taxon>Methanobacteriati</taxon>
        <taxon>Methanobacteriota</taxon>
        <taxon>Stenosarchaea group</taxon>
        <taxon>Halobacteria</taxon>
        <taxon>Halobacteriales</taxon>
        <taxon>Haloarculaceae</taxon>
        <taxon>Halorhabdus</taxon>
    </lineage>
</organism>
<dbReference type="RefSeq" id="WP_008526531.1">
    <property type="nucleotide sequence ID" value="NC_021921.1"/>
</dbReference>
<dbReference type="GO" id="GO:0047929">
    <property type="term" value="F:gluconate dehydratase activity"/>
    <property type="evidence" value="ECO:0007669"/>
    <property type="project" value="UniProtKB-EC"/>
</dbReference>
<dbReference type="SUPFAM" id="SSF51604">
    <property type="entry name" value="Enolase C-terminal domain-like"/>
    <property type="match status" value="1"/>
</dbReference>
<dbReference type="EMBL" id="AFNT02000019">
    <property type="protein sequence ID" value="ERJ06147.1"/>
    <property type="molecule type" value="Genomic_DNA"/>
</dbReference>
<reference evidence="4 5" key="2">
    <citation type="journal article" date="2013" name="PLoS ONE">
        <title>INDIGO - INtegrated Data Warehouse of MIcrobial GenOmes with Examples from the Red Sea Extremophiles.</title>
        <authorList>
            <person name="Alam I."/>
            <person name="Antunes A."/>
            <person name="Kamau A.A."/>
            <person name="Ba Alawi W."/>
            <person name="Kalkatawi M."/>
            <person name="Stingl U."/>
            <person name="Bajic V.B."/>
        </authorList>
    </citation>
    <scope>NUCLEOTIDE SEQUENCE [LARGE SCALE GENOMIC DNA]</scope>
    <source>
        <strain evidence="4 5">SARL4B</strain>
    </source>
</reference>
<protein>
    <submittedName>
        <fullName evidence="3">Gluconate dehydratase</fullName>
        <ecNumber evidence="3">4.2.1.39</ecNumber>
    </submittedName>
    <submittedName>
        <fullName evidence="4">Starvation sensing protein</fullName>
    </submittedName>
</protein>
<evidence type="ECO:0000313" key="3">
    <source>
        <dbReference type="EMBL" id="CCQ34075.1"/>
    </source>
</evidence>
<keyword evidence="1 3" id="KW-0456">Lyase</keyword>
<gene>
    <name evidence="4" type="primary">rspA</name>
    <name evidence="4" type="ORF">HLRTI_001766</name>
    <name evidence="3" type="ORF">HTIA_1958</name>
</gene>
<accession>F7PKU2</accession>
<dbReference type="InterPro" id="IPR013341">
    <property type="entry name" value="Mandelate_racemase_N_dom"/>
</dbReference>
<evidence type="ECO:0000259" key="2">
    <source>
        <dbReference type="SMART" id="SM00922"/>
    </source>
</evidence>
<dbReference type="OrthoDB" id="42605at2157"/>
<proteinExistence type="predicted"/>
<sequence>MPIDYSQLSDPNAEYTMRDLSSETMGVTADRGPRDVEITDVQTTMVDGNYPWTLVRVYTDAGVVGTGEAYWGAGVPELVERLKPFIVGENPLDIDRLYEHMVQKMSGEGSIAGVTIHAVSGIEIALHDLAGKLLDVPAYQLLGGKYRDDVRVYCDLHTEDEADPQACADEAERVVADLGYDAIKFDLDVPSGHEKDSANRHLSQPEIEHKAEIVRATTERVGETAEVAFDCHWSFTGGSAKRLAEEIEPLDVWWLEDPVPPENHDVQREVTQSTTTPIAVGENVYRKHGQRRLLEEQAVDIIAPDVPRVGGMRETKKIADLADTYYIPVAMHNVGSPIATMASAQVGAAIPNALAVEYHSYELGWWEDLVEEDGLIEDGSMAIPEKPGLGLTLDLDAVEEYKVEGETVFDEA</sequence>
<dbReference type="SUPFAM" id="SSF54826">
    <property type="entry name" value="Enolase N-terminal domain-like"/>
    <property type="match status" value="1"/>
</dbReference>
<name>F7PKU2_9EURY</name>